<dbReference type="Gene3D" id="3.55.50.30">
    <property type="match status" value="1"/>
</dbReference>
<keyword evidence="8 10" id="KW-0472">Membrane</keyword>
<evidence type="ECO:0000256" key="4">
    <source>
        <dbReference type="ARBA" id="ARBA00022496"/>
    </source>
</evidence>
<evidence type="ECO:0000259" key="13">
    <source>
        <dbReference type="SMART" id="SM00965"/>
    </source>
</evidence>
<dbReference type="PROSITE" id="PS52016">
    <property type="entry name" value="TONB_DEPENDENT_REC_3"/>
    <property type="match status" value="1"/>
</dbReference>
<gene>
    <name evidence="14" type="ORF">GCM10022210_49370</name>
</gene>
<keyword evidence="12" id="KW-0732">Signal</keyword>
<dbReference type="InterPro" id="IPR036942">
    <property type="entry name" value="Beta-barrel_TonB_sf"/>
</dbReference>
<dbReference type="Gene3D" id="2.40.170.20">
    <property type="entry name" value="TonB-dependent receptor, beta-barrel domain"/>
    <property type="match status" value="1"/>
</dbReference>
<accession>A0ABP7R035</accession>
<evidence type="ECO:0000256" key="6">
    <source>
        <dbReference type="ARBA" id="ARBA00023004"/>
    </source>
</evidence>
<dbReference type="NCBIfam" id="TIGR04056">
    <property type="entry name" value="OMP_RagA_SusC"/>
    <property type="match status" value="1"/>
</dbReference>
<evidence type="ECO:0000256" key="8">
    <source>
        <dbReference type="ARBA" id="ARBA00023136"/>
    </source>
</evidence>
<evidence type="ECO:0000256" key="12">
    <source>
        <dbReference type="SAM" id="SignalP"/>
    </source>
</evidence>
<comment type="subcellular location">
    <subcellularLocation>
        <location evidence="1 10">Cell outer membrane</location>
        <topology evidence="1 10">Multi-pass membrane protein</topology>
    </subcellularLocation>
</comment>
<comment type="caution">
    <text evidence="14">The sequence shown here is derived from an EMBL/GenBank/DDBJ whole genome shotgun (WGS) entry which is preliminary data.</text>
</comment>
<keyword evidence="7 11" id="KW-0798">TonB box</keyword>
<dbReference type="Pfam" id="PF00593">
    <property type="entry name" value="TonB_dep_Rec_b-barrel"/>
    <property type="match status" value="1"/>
</dbReference>
<dbReference type="Pfam" id="PF07715">
    <property type="entry name" value="Plug"/>
    <property type="match status" value="1"/>
</dbReference>
<keyword evidence="3 10" id="KW-1134">Transmembrane beta strand</keyword>
<dbReference type="InterPro" id="IPR023997">
    <property type="entry name" value="TonB-dep_OMP_SusC/RagA_CS"/>
</dbReference>
<keyword evidence="9 10" id="KW-0998">Cell outer membrane</keyword>
<name>A0ABP7R035_9SPHI</name>
<dbReference type="NCBIfam" id="TIGR04057">
    <property type="entry name" value="SusC_RagA_signa"/>
    <property type="match status" value="1"/>
</dbReference>
<dbReference type="InterPro" id="IPR023996">
    <property type="entry name" value="TonB-dep_OMP_SusC/RagA"/>
</dbReference>
<evidence type="ECO:0000256" key="5">
    <source>
        <dbReference type="ARBA" id="ARBA00022692"/>
    </source>
</evidence>
<dbReference type="InterPro" id="IPR037066">
    <property type="entry name" value="Plug_dom_sf"/>
</dbReference>
<keyword evidence="6" id="KW-0408">Iron</keyword>
<reference evidence="15" key="1">
    <citation type="journal article" date="2019" name="Int. J. Syst. Evol. Microbiol.">
        <title>The Global Catalogue of Microorganisms (GCM) 10K type strain sequencing project: providing services to taxonomists for standard genome sequencing and annotation.</title>
        <authorList>
            <consortium name="The Broad Institute Genomics Platform"/>
            <consortium name="The Broad Institute Genome Sequencing Center for Infectious Disease"/>
            <person name="Wu L."/>
            <person name="Ma J."/>
        </authorList>
    </citation>
    <scope>NUCLEOTIDE SEQUENCE [LARGE SCALE GENOMIC DNA]</scope>
    <source>
        <strain evidence="15">JCM 16601</strain>
    </source>
</reference>
<feature type="domain" description="Secretin/TonB short N-terminal" evidence="13">
    <location>
        <begin position="53"/>
        <end position="104"/>
    </location>
</feature>
<evidence type="ECO:0000256" key="9">
    <source>
        <dbReference type="ARBA" id="ARBA00023237"/>
    </source>
</evidence>
<evidence type="ECO:0000313" key="14">
    <source>
        <dbReference type="EMBL" id="GAA3990024.1"/>
    </source>
</evidence>
<dbReference type="SMART" id="SM00965">
    <property type="entry name" value="STN"/>
    <property type="match status" value="1"/>
</dbReference>
<evidence type="ECO:0000256" key="7">
    <source>
        <dbReference type="ARBA" id="ARBA00023077"/>
    </source>
</evidence>
<evidence type="ECO:0000256" key="11">
    <source>
        <dbReference type="RuleBase" id="RU003357"/>
    </source>
</evidence>
<keyword evidence="14" id="KW-0675">Receptor</keyword>
<feature type="signal peptide" evidence="12">
    <location>
        <begin position="1"/>
        <end position="24"/>
    </location>
</feature>
<dbReference type="Pfam" id="PF13715">
    <property type="entry name" value="CarbopepD_reg_2"/>
    <property type="match status" value="1"/>
</dbReference>
<evidence type="ECO:0000256" key="1">
    <source>
        <dbReference type="ARBA" id="ARBA00004571"/>
    </source>
</evidence>
<dbReference type="SUPFAM" id="SSF49464">
    <property type="entry name" value="Carboxypeptidase regulatory domain-like"/>
    <property type="match status" value="1"/>
</dbReference>
<keyword evidence="4" id="KW-0410">Iron transport</keyword>
<dbReference type="EMBL" id="BAAAZC010000031">
    <property type="protein sequence ID" value="GAA3990024.1"/>
    <property type="molecule type" value="Genomic_DNA"/>
</dbReference>
<feature type="chain" id="PRO_5045946183" evidence="12">
    <location>
        <begin position="25"/>
        <end position="1094"/>
    </location>
</feature>
<organism evidence="14 15">
    <name type="scientific">Mucilaginibacter dorajii</name>
    <dbReference type="NCBI Taxonomy" id="692994"/>
    <lineage>
        <taxon>Bacteria</taxon>
        <taxon>Pseudomonadati</taxon>
        <taxon>Bacteroidota</taxon>
        <taxon>Sphingobacteriia</taxon>
        <taxon>Sphingobacteriales</taxon>
        <taxon>Sphingobacteriaceae</taxon>
        <taxon>Mucilaginibacter</taxon>
    </lineage>
</organism>
<evidence type="ECO:0000256" key="10">
    <source>
        <dbReference type="PROSITE-ProRule" id="PRU01360"/>
    </source>
</evidence>
<dbReference type="InterPro" id="IPR039426">
    <property type="entry name" value="TonB-dep_rcpt-like"/>
</dbReference>
<sequence length="1094" mass="119437">MGKILLLMKLITVLLTTAILQVSASSFAQKITLSEKNKPLAEVLEQIRTQTGYDFLFKTESLKQVKNVTISVKNAELRDVLDQLLNDQHLEYVIDDKSVIISRKTPSFLERLVDRIVAFDIRGRVMDSEGNPLSGATVRVKNTSQVATTDVKGDFYLKGVTKDDILVISFVGFSQKEVKVTTNQNLIKLDVATSKLDEVQVLAYGGATSRRLSTGSVSRITSEDIAKNPVTNVLQALAGRTTGMSISQANGLAGGDVFFQVRGQNSINASDYTSAPLVVIDGVPYPSAPVNLPDNTGGDNSIIAPFGYGSSLYNLNPGDIESIDILKDADATAIYGSRAANGVMLITTKKGKVGKTKIDVNIYTGIAMDTRKVGLLSTPEYLALRREAFKNDGTTPTATSAPDLFTWDSNRNTDWQKELLGNTARATDANVTMSGGAGSTSFLISGNYHQENTIYPDRRGSNKGGAHFSLNHLSNSGKLNIMLSGIVNTTSTKLPDGPYGNFAYILPPNFQPYDSAGNLKWDWPTGNPYGTMKTSSFNKSFSLTSNLLLGYKLLQGLDAKISIGYTRVEGEQQLIYPKSSVDPANNLFQSSNSFNTTRNQTQNVEPQLQYTGNIAKGKLSVMAGGTIMKTIGEMPYYVNASGFSSDAYINNIALASTITTSTGYSAYQYASLFGRANYNWDNKYIINGSFRRDGSSRFGPDRRFGNFGAIGAAWLFSNELFAKNLSFLSFGKLRGSMGWVGSDNVPNYRYISTYNATAYPYGASPGLVPAQLENPDFGWETTSKLEGAMELGFLKDRVLLSASWYRNRTGNQLVNYPVSTQSGFPAYTTNLNSAVVQNTGLEFELNTINVQNQNFKWTTAFNMTVPRNKLLKFDGIEKTGYAGSMVVGKPLTAIYAVHFTGVDPTGKPTYEDLNKNGIIDYFGGLAAYGKGDRGYVGNAQANAFGGLSNSISYKSFQLDFMFQYTLGLKKQSFLASASQPGNFGNLPRKVLEEYRNSGLDKTFISQSFSSDWFYYTYTSDAVYMNASFIRLNNVALSYSLTADVLRKLNLAGARLYLQAQNVFVISNYDGFDPESGATAVPPLFRIVLGVQCSF</sequence>
<protein>
    <submittedName>
        <fullName evidence="14">TonB-dependent receptor</fullName>
    </submittedName>
</protein>
<dbReference type="InterPro" id="IPR000531">
    <property type="entry name" value="Beta-barrel_TonB"/>
</dbReference>
<comment type="similarity">
    <text evidence="10 11">Belongs to the TonB-dependent receptor family.</text>
</comment>
<dbReference type="SUPFAM" id="SSF56935">
    <property type="entry name" value="Porins"/>
    <property type="match status" value="1"/>
</dbReference>
<keyword evidence="4" id="KW-0406">Ion transport</keyword>
<proteinExistence type="inferred from homology"/>
<keyword evidence="5 10" id="KW-0812">Transmembrane</keyword>
<evidence type="ECO:0000256" key="3">
    <source>
        <dbReference type="ARBA" id="ARBA00022452"/>
    </source>
</evidence>
<dbReference type="Proteomes" id="UP001500742">
    <property type="component" value="Unassembled WGS sequence"/>
</dbReference>
<dbReference type="InterPro" id="IPR012910">
    <property type="entry name" value="Plug_dom"/>
</dbReference>
<dbReference type="InterPro" id="IPR011662">
    <property type="entry name" value="Secretin/TonB_short_N"/>
</dbReference>
<dbReference type="InterPro" id="IPR008969">
    <property type="entry name" value="CarboxyPept-like_regulatory"/>
</dbReference>
<dbReference type="Pfam" id="PF07660">
    <property type="entry name" value="STN"/>
    <property type="match status" value="1"/>
</dbReference>
<dbReference type="Gene3D" id="2.60.40.1120">
    <property type="entry name" value="Carboxypeptidase-like, regulatory domain"/>
    <property type="match status" value="1"/>
</dbReference>
<evidence type="ECO:0000313" key="15">
    <source>
        <dbReference type="Proteomes" id="UP001500742"/>
    </source>
</evidence>
<keyword evidence="15" id="KW-1185">Reference proteome</keyword>
<keyword evidence="2 10" id="KW-0813">Transport</keyword>
<dbReference type="Gene3D" id="2.170.130.10">
    <property type="entry name" value="TonB-dependent receptor, plug domain"/>
    <property type="match status" value="1"/>
</dbReference>
<evidence type="ECO:0000256" key="2">
    <source>
        <dbReference type="ARBA" id="ARBA00022448"/>
    </source>
</evidence>